<feature type="chain" id="PRO_5039102821" description="Peptidase M23" evidence="1">
    <location>
        <begin position="26"/>
        <end position="202"/>
    </location>
</feature>
<evidence type="ECO:0000313" key="2">
    <source>
        <dbReference type="EMBL" id="MBR7833500.1"/>
    </source>
</evidence>
<dbReference type="RefSeq" id="WP_212528019.1">
    <property type="nucleotide sequence ID" value="NZ_JAGSOG010000031.1"/>
</dbReference>
<proteinExistence type="predicted"/>
<reference evidence="2" key="1">
    <citation type="submission" date="2021-04" db="EMBL/GenBank/DDBJ databases">
        <title>Genome based classification of Actinospica acidithermotolerans sp. nov., an actinobacterium isolated from an Indonesian hot spring.</title>
        <authorList>
            <person name="Kusuma A.B."/>
            <person name="Putra K.E."/>
            <person name="Nafisah S."/>
            <person name="Loh J."/>
            <person name="Nouioui I."/>
            <person name="Goodfellow M."/>
        </authorList>
    </citation>
    <scope>NUCLEOTIDE SEQUENCE</scope>
    <source>
        <strain evidence="2">CSCA 57</strain>
    </source>
</reference>
<dbReference type="Proteomes" id="UP000675781">
    <property type="component" value="Unassembled WGS sequence"/>
</dbReference>
<sequence>MLAKAGLAAGTLALCFLLLSAAAAAAVLSLLTGGLLGNDGAAPRLAEDYGAVACRVDGGIHVEGLDLTARQAANAAVINQVALEDDITPVDRAVVIALATAMQESGLENLDRGDRDSLGLFQQRPSQGWGSPAQIMNPAYAAQQFYRHLQRVPGWWSIPLWQAAQAVQHSGAPTAYQKWQRKAEILQQFLAADPRICVPARK</sequence>
<feature type="signal peptide" evidence="1">
    <location>
        <begin position="1"/>
        <end position="25"/>
    </location>
</feature>
<evidence type="ECO:0000256" key="1">
    <source>
        <dbReference type="SAM" id="SignalP"/>
    </source>
</evidence>
<comment type="caution">
    <text evidence="2">The sequence shown here is derived from an EMBL/GenBank/DDBJ whole genome shotgun (WGS) entry which is preliminary data.</text>
</comment>
<gene>
    <name evidence="2" type="ORF">KDL01_09500</name>
</gene>
<evidence type="ECO:0000313" key="3">
    <source>
        <dbReference type="Proteomes" id="UP000675781"/>
    </source>
</evidence>
<organism evidence="2 3">
    <name type="scientific">Actinospica durhamensis</name>
    <dbReference type="NCBI Taxonomy" id="1508375"/>
    <lineage>
        <taxon>Bacteria</taxon>
        <taxon>Bacillati</taxon>
        <taxon>Actinomycetota</taxon>
        <taxon>Actinomycetes</taxon>
        <taxon>Catenulisporales</taxon>
        <taxon>Actinospicaceae</taxon>
        <taxon>Actinospica</taxon>
    </lineage>
</organism>
<evidence type="ECO:0008006" key="4">
    <source>
        <dbReference type="Google" id="ProtNLM"/>
    </source>
</evidence>
<keyword evidence="1" id="KW-0732">Signal</keyword>
<protein>
    <recommendedName>
        <fullName evidence="4">Peptidase M23</fullName>
    </recommendedName>
</protein>
<accession>A0A941EM55</accession>
<keyword evidence="3" id="KW-1185">Reference proteome</keyword>
<dbReference type="AlphaFoldDB" id="A0A941EM55"/>
<name>A0A941EM55_9ACTN</name>
<dbReference type="EMBL" id="JAGSOG010000031">
    <property type="protein sequence ID" value="MBR7833500.1"/>
    <property type="molecule type" value="Genomic_DNA"/>
</dbReference>